<dbReference type="Pfam" id="PF04738">
    <property type="entry name" value="Lant_dehydr_N"/>
    <property type="match status" value="1"/>
</dbReference>
<gene>
    <name evidence="3" type="ORF">ACFPRH_03390</name>
</gene>
<dbReference type="Pfam" id="PF14028">
    <property type="entry name" value="Lant_dehydr_C"/>
    <property type="match status" value="1"/>
</dbReference>
<protein>
    <submittedName>
        <fullName evidence="3">Lantibiotic dehydratase</fullName>
    </submittedName>
</protein>
<organism evidence="3 4">
    <name type="scientific">Streptomyces amakusaensis</name>
    <dbReference type="NCBI Taxonomy" id="67271"/>
    <lineage>
        <taxon>Bacteria</taxon>
        <taxon>Bacillati</taxon>
        <taxon>Actinomycetota</taxon>
        <taxon>Actinomycetes</taxon>
        <taxon>Kitasatosporales</taxon>
        <taxon>Streptomycetaceae</taxon>
        <taxon>Streptomyces</taxon>
    </lineage>
</organism>
<evidence type="ECO:0000259" key="2">
    <source>
        <dbReference type="Pfam" id="PF14028"/>
    </source>
</evidence>
<dbReference type="Proteomes" id="UP001596160">
    <property type="component" value="Unassembled WGS sequence"/>
</dbReference>
<dbReference type="InterPro" id="IPR006827">
    <property type="entry name" value="Lant_deHydtase_N"/>
</dbReference>
<comment type="caution">
    <text evidence="3">The sequence shown here is derived from an EMBL/GenBank/DDBJ whole genome shotgun (WGS) entry which is preliminary data.</text>
</comment>
<evidence type="ECO:0000313" key="3">
    <source>
        <dbReference type="EMBL" id="MFC5150777.1"/>
    </source>
</evidence>
<dbReference type="RefSeq" id="WP_344477240.1">
    <property type="nucleotide sequence ID" value="NZ_BAAASB010000007.1"/>
</dbReference>
<dbReference type="NCBIfam" id="TIGR03891">
    <property type="entry name" value="thiopep_ocin"/>
    <property type="match status" value="1"/>
</dbReference>
<feature type="domain" description="Lantibiotic dehydratase N-terminal" evidence="1">
    <location>
        <begin position="45"/>
        <end position="689"/>
    </location>
</feature>
<evidence type="ECO:0000313" key="4">
    <source>
        <dbReference type="Proteomes" id="UP001596160"/>
    </source>
</evidence>
<feature type="domain" description="Thiopeptide-type bacteriocin biosynthesis" evidence="2">
    <location>
        <begin position="758"/>
        <end position="1005"/>
    </location>
</feature>
<dbReference type="EMBL" id="JBHSKP010000001">
    <property type="protein sequence ID" value="MFC5150777.1"/>
    <property type="molecule type" value="Genomic_DNA"/>
</dbReference>
<dbReference type="InterPro" id="IPR023809">
    <property type="entry name" value="Thiopep_bacteriocin_synth_dom"/>
</dbReference>
<keyword evidence="4" id="KW-1185">Reference proteome</keyword>
<reference evidence="4" key="1">
    <citation type="journal article" date="2019" name="Int. J. Syst. Evol. Microbiol.">
        <title>The Global Catalogue of Microorganisms (GCM) 10K type strain sequencing project: providing services to taxonomists for standard genome sequencing and annotation.</title>
        <authorList>
            <consortium name="The Broad Institute Genomics Platform"/>
            <consortium name="The Broad Institute Genome Sequencing Center for Infectious Disease"/>
            <person name="Wu L."/>
            <person name="Ma J."/>
        </authorList>
    </citation>
    <scope>NUCLEOTIDE SEQUENCE [LARGE SCALE GENOMIC DNA]</scope>
    <source>
        <strain evidence="4">PCU 266</strain>
    </source>
</reference>
<evidence type="ECO:0000259" key="1">
    <source>
        <dbReference type="Pfam" id="PF04738"/>
    </source>
</evidence>
<proteinExistence type="predicted"/>
<name>A0ABW0AAH0_9ACTN</name>
<sequence length="1017" mass="109150">MYAYVDAALLRAGAWAPADLIQPWPDPGGGTDSWREWLEQTLRIPGFAEALDQASPALARQVRDIRSEQNLPERAVRKATFAVLRYLLRASSRATPFGLFAGVAPVSLAGAAAVRIGSRHRAVVRPDAVWLTTVIELLEADRILLPQLMVRTHVLVAEKDGHLVLDHRGSGSLGSAPVRVRVRVTPPITSALAAARHPIRVADLAAKLAGDFPRVPAEVIGKLLADLTAQRLLVTNLRAPMTTTNPLDHLLNALDAAEAEDLQPVTATAARLRSLTHALARPRIACSEDGVHRARLTAEMRDLAPGAGPTLGVDLRIDGEVAVPTEVAEEAARAATALVQLARQPFLSRAWANWHSRFLERYGPRALVPALDAVDGDTGIGYPAGFLGGPPAPANAPLTERDGKLLALAQNAALRRQHEIVVNDAMINVLTVIGPDSGVQPTTELIARVNASSADALGAGEFTLAVTGVSRVAGTVTGRFLHLLGADDRDRMTAAYATAATATDGTLTVQISAPPLHASTENVARAPGVVPAVLAWGECHDHPGERVLLDDIAVTADVHRLYLVSRSRRRPLEFVTLNAVEPVHRTHPLVRFLTEATNAMSAPCAVFDWGAATTLPFLPAVRYGRTILSPARWLLTTADLAAREADQPQWDASLAVWRDQVAAPSTVYVGDGDQRLRLDLDEPAHRVLLRAQVQRSGTAVLRAEAAPGTGWIGGRPHELVIPLARTGPGRRTPWWLDREAGTAEGHGRLPGCDGRFHVQLYTRPERHSGILNRLPELLAELGGTTRWWFLPYRDPDEHLRLRLVVPADHAEGAPAAIGGWTRALRRAGLISRVRWDTDFPETARFGGPAAIDAAEAFFAADSEAAAAQLAFSTANGGPDAQAVTAASMIDLTTGLIGNPADAMAWLIDHARTTSTAPARDVYEQAVALGNPYDHDALTRHPGGERIAAAWARRRETLADYRAVLNTTGTTDVSILLPELLHLHHTRVAGIDLDSEGQCLHLARAAALSWTARGRTRS</sequence>
<accession>A0ABW0AAH0</accession>